<evidence type="ECO:0000256" key="8">
    <source>
        <dbReference type="ARBA" id="ARBA00023136"/>
    </source>
</evidence>
<evidence type="ECO:0000313" key="11">
    <source>
        <dbReference type="EMBL" id="ACZ09307.1"/>
    </source>
</evidence>
<evidence type="ECO:0000313" key="12">
    <source>
        <dbReference type="Proteomes" id="UP000000845"/>
    </source>
</evidence>
<feature type="transmembrane region" description="Helical" evidence="9">
    <location>
        <begin position="7"/>
        <end position="25"/>
    </location>
</feature>
<evidence type="ECO:0000256" key="6">
    <source>
        <dbReference type="ARBA" id="ARBA00022970"/>
    </source>
</evidence>
<keyword evidence="4" id="KW-1003">Cell membrane</keyword>
<keyword evidence="8 9" id="KW-0472">Membrane</keyword>
<keyword evidence="5 9" id="KW-0812">Transmembrane</keyword>
<comment type="similarity">
    <text evidence="2">Belongs to the binding-protein-dependent transport system permease family. HisMQ subfamily.</text>
</comment>
<gene>
    <name evidence="11" type="ordered locus">Sterm_2454</name>
</gene>
<evidence type="ECO:0000256" key="9">
    <source>
        <dbReference type="RuleBase" id="RU363032"/>
    </source>
</evidence>
<evidence type="ECO:0000256" key="1">
    <source>
        <dbReference type="ARBA" id="ARBA00004651"/>
    </source>
</evidence>
<evidence type="ECO:0000256" key="2">
    <source>
        <dbReference type="ARBA" id="ARBA00010072"/>
    </source>
</evidence>
<dbReference type="Gene3D" id="1.10.3720.10">
    <property type="entry name" value="MetI-like"/>
    <property type="match status" value="1"/>
</dbReference>
<dbReference type="STRING" id="526218.Sterm_2454"/>
<dbReference type="AlphaFoldDB" id="D1ALG4"/>
<evidence type="ECO:0000256" key="7">
    <source>
        <dbReference type="ARBA" id="ARBA00022989"/>
    </source>
</evidence>
<dbReference type="GO" id="GO:0043190">
    <property type="term" value="C:ATP-binding cassette (ABC) transporter complex"/>
    <property type="evidence" value="ECO:0007669"/>
    <property type="project" value="InterPro"/>
</dbReference>
<dbReference type="InterPro" id="IPR043429">
    <property type="entry name" value="ArtM/GltK/GlnP/TcyL/YhdX-like"/>
</dbReference>
<dbReference type="CDD" id="cd06261">
    <property type="entry name" value="TM_PBP2"/>
    <property type="match status" value="1"/>
</dbReference>
<feature type="transmembrane region" description="Helical" evidence="9">
    <location>
        <begin position="213"/>
        <end position="233"/>
    </location>
</feature>
<organism evidence="11 12">
    <name type="scientific">Sebaldella termitidis (strain ATCC 33386 / NCTC 11300)</name>
    <dbReference type="NCBI Taxonomy" id="526218"/>
    <lineage>
        <taxon>Bacteria</taxon>
        <taxon>Fusobacteriati</taxon>
        <taxon>Fusobacteriota</taxon>
        <taxon>Fusobacteriia</taxon>
        <taxon>Fusobacteriales</taxon>
        <taxon>Leptotrichiaceae</taxon>
        <taxon>Sebaldella</taxon>
    </lineage>
</organism>
<dbReference type="RefSeq" id="WP_012861901.1">
    <property type="nucleotide sequence ID" value="NC_013517.1"/>
</dbReference>
<accession>D1ALG4</accession>
<evidence type="ECO:0000256" key="4">
    <source>
        <dbReference type="ARBA" id="ARBA00022475"/>
    </source>
</evidence>
<dbReference type="EMBL" id="CP001739">
    <property type="protein sequence ID" value="ACZ09307.1"/>
    <property type="molecule type" value="Genomic_DNA"/>
</dbReference>
<keyword evidence="7 9" id="KW-1133">Transmembrane helix</keyword>
<dbReference type="KEGG" id="str:Sterm_2454"/>
<dbReference type="PANTHER" id="PTHR30614">
    <property type="entry name" value="MEMBRANE COMPONENT OF AMINO ACID ABC TRANSPORTER"/>
    <property type="match status" value="1"/>
</dbReference>
<dbReference type="InterPro" id="IPR010065">
    <property type="entry name" value="AA_ABC_transptr_permease_3TM"/>
</dbReference>
<keyword evidence="3 9" id="KW-0813">Transport</keyword>
<name>D1ALG4_SEBTE</name>
<feature type="domain" description="ABC transmembrane type-1" evidence="10">
    <location>
        <begin position="42"/>
        <end position="230"/>
    </location>
</feature>
<protein>
    <submittedName>
        <fullName evidence="11">Polar amino acid ABC transporter, inner membrane subunit</fullName>
    </submittedName>
</protein>
<reference evidence="12" key="1">
    <citation type="submission" date="2009-09" db="EMBL/GenBank/DDBJ databases">
        <title>The complete chromosome of Sebaldella termitidis ATCC 33386.</title>
        <authorList>
            <consortium name="US DOE Joint Genome Institute (JGI-PGF)"/>
            <person name="Lucas S."/>
            <person name="Copeland A."/>
            <person name="Lapidus A."/>
            <person name="Glavina del Rio T."/>
            <person name="Dalin E."/>
            <person name="Tice H."/>
            <person name="Bruce D."/>
            <person name="Goodwin L."/>
            <person name="Pitluck S."/>
            <person name="Kyrpides N."/>
            <person name="Mavromatis K."/>
            <person name="Ivanova N."/>
            <person name="Mikhailova N."/>
            <person name="Sims D."/>
            <person name="Meincke L."/>
            <person name="Brettin T."/>
            <person name="Detter J.C."/>
            <person name="Han C."/>
            <person name="Larimer F."/>
            <person name="Land M."/>
            <person name="Hauser L."/>
            <person name="Markowitz V."/>
            <person name="Cheng J.F."/>
            <person name="Hugenholtz P."/>
            <person name="Woyke T."/>
            <person name="Wu D."/>
            <person name="Eisen J.A."/>
        </authorList>
    </citation>
    <scope>NUCLEOTIDE SEQUENCE [LARGE SCALE GENOMIC DNA]</scope>
    <source>
        <strain evidence="12">ATCC 33386 / NCTC 11300</strain>
    </source>
</reference>
<dbReference type="PROSITE" id="PS50928">
    <property type="entry name" value="ABC_TM1"/>
    <property type="match status" value="1"/>
</dbReference>
<dbReference type="eggNOG" id="COG0765">
    <property type="taxonomic scope" value="Bacteria"/>
</dbReference>
<dbReference type="Proteomes" id="UP000000845">
    <property type="component" value="Chromosome"/>
</dbReference>
<keyword evidence="12" id="KW-1185">Reference proteome</keyword>
<dbReference type="HOGENOM" id="CLU_019602_1_1_0"/>
<keyword evidence="6" id="KW-0029">Amino-acid transport</keyword>
<evidence type="ECO:0000256" key="3">
    <source>
        <dbReference type="ARBA" id="ARBA00022448"/>
    </source>
</evidence>
<proteinExistence type="inferred from homology"/>
<dbReference type="Pfam" id="PF00528">
    <property type="entry name" value="BPD_transp_1"/>
    <property type="match status" value="1"/>
</dbReference>
<dbReference type="InterPro" id="IPR000515">
    <property type="entry name" value="MetI-like"/>
</dbReference>
<dbReference type="NCBIfam" id="TIGR01726">
    <property type="entry name" value="HEQRo_perm_3TM"/>
    <property type="match status" value="1"/>
</dbReference>
<dbReference type="PANTHER" id="PTHR30614:SF20">
    <property type="entry name" value="GLUTAMINE TRANSPORT SYSTEM PERMEASE PROTEIN GLNP"/>
    <property type="match status" value="1"/>
</dbReference>
<reference evidence="11 12" key="2">
    <citation type="journal article" date="2010" name="Stand. Genomic Sci.">
        <title>Complete genome sequence of Sebaldella termitidis type strain (NCTC 11300).</title>
        <authorList>
            <person name="Harmon-Smith M."/>
            <person name="Celia L."/>
            <person name="Chertkov O."/>
            <person name="Lapidus A."/>
            <person name="Copeland A."/>
            <person name="Glavina Del Rio T."/>
            <person name="Nolan M."/>
            <person name="Lucas S."/>
            <person name="Tice H."/>
            <person name="Cheng J.F."/>
            <person name="Han C."/>
            <person name="Detter J.C."/>
            <person name="Bruce D."/>
            <person name="Goodwin L."/>
            <person name="Pitluck S."/>
            <person name="Pati A."/>
            <person name="Liolios K."/>
            <person name="Ivanova N."/>
            <person name="Mavromatis K."/>
            <person name="Mikhailova N."/>
            <person name="Chen A."/>
            <person name="Palaniappan K."/>
            <person name="Land M."/>
            <person name="Hauser L."/>
            <person name="Chang Y.J."/>
            <person name="Jeffries C.D."/>
            <person name="Brettin T."/>
            <person name="Goker M."/>
            <person name="Beck B."/>
            <person name="Bristow J."/>
            <person name="Eisen J.A."/>
            <person name="Markowitz V."/>
            <person name="Hugenholtz P."/>
            <person name="Kyrpides N.C."/>
            <person name="Klenk H.P."/>
            <person name="Chen F."/>
        </authorList>
    </citation>
    <scope>NUCLEOTIDE SEQUENCE [LARGE SCALE GENOMIC DNA]</scope>
    <source>
        <strain evidence="12">ATCC 33386 / NCTC 11300</strain>
    </source>
</reference>
<sequence>MTGKTRILIKMLIFIILLVLIFRTIDLSFLKKSDCIFLLQGLWVTVQITFCGVLLGVVLGTLLAFLRYLNNPVVDTIIEEYVDILRGIPVTIQLLIFAYFILSGVVQSKFLIAVIGFGINSSAYVSEIIRSGIESLDKGQMEAARALGMPYSMSMFEIIIPQAVRNILPALINEFIALFKETSVVGLVLINMYDLTFASKALQSKYYKPEPYILAGIIYYICVKLFSIFAGTLERKLKK</sequence>
<dbReference type="GO" id="GO:0006865">
    <property type="term" value="P:amino acid transport"/>
    <property type="evidence" value="ECO:0007669"/>
    <property type="project" value="UniProtKB-KW"/>
</dbReference>
<evidence type="ECO:0000256" key="5">
    <source>
        <dbReference type="ARBA" id="ARBA00022692"/>
    </source>
</evidence>
<dbReference type="GO" id="GO:0022857">
    <property type="term" value="F:transmembrane transporter activity"/>
    <property type="evidence" value="ECO:0007669"/>
    <property type="project" value="InterPro"/>
</dbReference>
<evidence type="ECO:0000259" key="10">
    <source>
        <dbReference type="PROSITE" id="PS50928"/>
    </source>
</evidence>
<dbReference type="SUPFAM" id="SSF161098">
    <property type="entry name" value="MetI-like"/>
    <property type="match status" value="1"/>
</dbReference>
<dbReference type="InterPro" id="IPR035906">
    <property type="entry name" value="MetI-like_sf"/>
</dbReference>
<comment type="subcellular location">
    <subcellularLocation>
        <location evidence="1 9">Cell membrane</location>
        <topology evidence="1 9">Multi-pass membrane protein</topology>
    </subcellularLocation>
</comment>
<feature type="transmembrane region" description="Helical" evidence="9">
    <location>
        <begin position="45"/>
        <end position="69"/>
    </location>
</feature>